<feature type="domain" description="tRNA pseudouridylate synthase B C-terminal" evidence="7">
    <location>
        <begin position="193"/>
        <end position="249"/>
    </location>
</feature>
<name>A0AA96GDY5_9BACT</name>
<evidence type="ECO:0000256" key="3">
    <source>
        <dbReference type="ARBA" id="ARBA00022694"/>
    </source>
</evidence>
<organism evidence="8 9">
    <name type="scientific">Candidatus Nitrospira allomarina</name>
    <dbReference type="NCBI Taxonomy" id="3020900"/>
    <lineage>
        <taxon>Bacteria</taxon>
        <taxon>Pseudomonadati</taxon>
        <taxon>Nitrospirota</taxon>
        <taxon>Nitrospiria</taxon>
        <taxon>Nitrospirales</taxon>
        <taxon>Nitrospiraceae</taxon>
        <taxon>Nitrospira</taxon>
    </lineage>
</organism>
<dbReference type="HAMAP" id="MF_01080">
    <property type="entry name" value="TruB_bact"/>
    <property type="match status" value="1"/>
</dbReference>
<dbReference type="InterPro" id="IPR036974">
    <property type="entry name" value="PUA_sf"/>
</dbReference>
<comment type="similarity">
    <text evidence="2 5">Belongs to the pseudouridine synthase TruB family. Type 1 subfamily.</text>
</comment>
<proteinExistence type="inferred from homology"/>
<comment type="catalytic activity">
    <reaction evidence="1 5">
        <text>uridine(55) in tRNA = pseudouridine(55) in tRNA</text>
        <dbReference type="Rhea" id="RHEA:42532"/>
        <dbReference type="Rhea" id="RHEA-COMP:10101"/>
        <dbReference type="Rhea" id="RHEA-COMP:10102"/>
        <dbReference type="ChEBI" id="CHEBI:65314"/>
        <dbReference type="ChEBI" id="CHEBI:65315"/>
        <dbReference type="EC" id="5.4.99.25"/>
    </reaction>
</comment>
<evidence type="ECO:0000256" key="2">
    <source>
        <dbReference type="ARBA" id="ARBA00005642"/>
    </source>
</evidence>
<evidence type="ECO:0000313" key="8">
    <source>
        <dbReference type="EMBL" id="WNM58420.1"/>
    </source>
</evidence>
<gene>
    <name evidence="5 8" type="primary">truB</name>
    <name evidence="8" type="ORF">PP769_01260</name>
</gene>
<dbReference type="EMBL" id="CP116967">
    <property type="protein sequence ID" value="WNM58420.1"/>
    <property type="molecule type" value="Genomic_DNA"/>
</dbReference>
<dbReference type="Pfam" id="PF16198">
    <property type="entry name" value="TruB_C_2"/>
    <property type="match status" value="1"/>
</dbReference>
<dbReference type="AlphaFoldDB" id="A0AA96GDY5"/>
<dbReference type="InterPro" id="IPR014780">
    <property type="entry name" value="tRNA_psdUridine_synth_TruB"/>
</dbReference>
<keyword evidence="3 5" id="KW-0819">tRNA processing</keyword>
<dbReference type="PANTHER" id="PTHR13767:SF2">
    <property type="entry name" value="PSEUDOURIDYLATE SYNTHASE TRUB1"/>
    <property type="match status" value="1"/>
</dbReference>
<evidence type="ECO:0000313" key="9">
    <source>
        <dbReference type="Proteomes" id="UP001302719"/>
    </source>
</evidence>
<evidence type="ECO:0000259" key="7">
    <source>
        <dbReference type="Pfam" id="PF16198"/>
    </source>
</evidence>
<feature type="active site" description="Nucleophile" evidence="5">
    <location>
        <position position="59"/>
    </location>
</feature>
<dbReference type="Pfam" id="PF01509">
    <property type="entry name" value="TruB_N"/>
    <property type="match status" value="1"/>
</dbReference>
<dbReference type="CDD" id="cd02573">
    <property type="entry name" value="PseudoU_synth_EcTruB"/>
    <property type="match status" value="1"/>
</dbReference>
<keyword evidence="9" id="KW-1185">Reference proteome</keyword>
<evidence type="ECO:0000259" key="6">
    <source>
        <dbReference type="Pfam" id="PF01509"/>
    </source>
</evidence>
<dbReference type="Gene3D" id="2.30.130.10">
    <property type="entry name" value="PUA domain"/>
    <property type="match status" value="1"/>
</dbReference>
<dbReference type="GO" id="GO:0031119">
    <property type="term" value="P:tRNA pseudouridine synthesis"/>
    <property type="evidence" value="ECO:0007669"/>
    <property type="project" value="UniProtKB-UniRule"/>
</dbReference>
<evidence type="ECO:0000256" key="4">
    <source>
        <dbReference type="ARBA" id="ARBA00023235"/>
    </source>
</evidence>
<dbReference type="InterPro" id="IPR032819">
    <property type="entry name" value="TruB_C"/>
</dbReference>
<protein>
    <recommendedName>
        <fullName evidence="5">tRNA pseudouridine synthase B</fullName>
        <ecNumber evidence="5">5.4.99.25</ecNumber>
    </recommendedName>
    <alternativeName>
        <fullName evidence="5">tRNA pseudouridine(55) synthase</fullName>
        <shortName evidence="5">Psi55 synthase</shortName>
    </alternativeName>
    <alternativeName>
        <fullName evidence="5">tRNA pseudouridylate synthase</fullName>
    </alternativeName>
    <alternativeName>
        <fullName evidence="5">tRNA-uridine isomerase</fullName>
    </alternativeName>
</protein>
<evidence type="ECO:0000256" key="1">
    <source>
        <dbReference type="ARBA" id="ARBA00000385"/>
    </source>
</evidence>
<dbReference type="PANTHER" id="PTHR13767">
    <property type="entry name" value="TRNA-PSEUDOURIDINE SYNTHASE"/>
    <property type="match status" value="1"/>
</dbReference>
<dbReference type="GO" id="GO:1990481">
    <property type="term" value="P:mRNA pseudouridine synthesis"/>
    <property type="evidence" value="ECO:0007669"/>
    <property type="project" value="TreeGrafter"/>
</dbReference>
<sequence length="329" mass="35522">MAPVASCIDHSNSGKAAKGMALHGVLNVNKPDGWTSHDVVQRLRSGLGIQKVGHAGTLDPHATGVLPILIGKGTKIAQYLLGWDKEYGAVLQLGQRTDTQDAWGTVLEESPVESLTEDRIRSVFATFQGSIQQVPPMYSAVKIAGQPLYKKARKGETVDRPAKTVVIHDLEIQRLNVPEVAFRVVCSKGTYVRTLCEDIGNILQVGGHLKWLQRRRVGPIHVDQAVEIESLLGGLEFSSLDGAFLGLDQALEGFPAVEVDGNDARKVLHGNAISWDRVVNSYLEPKASLMGDNMVRVKQKDGQLLALGRGPVFQSAKGGPVLAIETVFA</sequence>
<dbReference type="SUPFAM" id="SSF55120">
    <property type="entry name" value="Pseudouridine synthase"/>
    <property type="match status" value="1"/>
</dbReference>
<dbReference type="Proteomes" id="UP001302719">
    <property type="component" value="Chromosome"/>
</dbReference>
<reference evidence="8 9" key="1">
    <citation type="submission" date="2023-01" db="EMBL/GenBank/DDBJ databases">
        <title>Cultivation and genomic characterization of new, ubiquitous marine nitrite-oxidizing bacteria from the Nitrospirales.</title>
        <authorList>
            <person name="Mueller A.J."/>
            <person name="Daebeler A."/>
            <person name="Herbold C.W."/>
            <person name="Kirkegaard R.H."/>
            <person name="Daims H."/>
        </authorList>
    </citation>
    <scope>NUCLEOTIDE SEQUENCE [LARGE SCALE GENOMIC DNA]</scope>
    <source>
        <strain evidence="8 9">VA</strain>
    </source>
</reference>
<dbReference type="Gene3D" id="3.30.2350.10">
    <property type="entry name" value="Pseudouridine synthase"/>
    <property type="match status" value="1"/>
</dbReference>
<accession>A0AA96GDY5</accession>
<dbReference type="EC" id="5.4.99.25" evidence="5"/>
<dbReference type="RefSeq" id="WP_312644216.1">
    <property type="nucleotide sequence ID" value="NZ_CP116967.1"/>
</dbReference>
<dbReference type="GO" id="GO:0003723">
    <property type="term" value="F:RNA binding"/>
    <property type="evidence" value="ECO:0007669"/>
    <property type="project" value="InterPro"/>
</dbReference>
<dbReference type="GO" id="GO:0160148">
    <property type="term" value="F:tRNA pseudouridine(55) synthase activity"/>
    <property type="evidence" value="ECO:0007669"/>
    <property type="project" value="UniProtKB-EC"/>
</dbReference>
<dbReference type="InterPro" id="IPR020103">
    <property type="entry name" value="PsdUridine_synth_cat_dom_sf"/>
</dbReference>
<comment type="function">
    <text evidence="5">Responsible for synthesis of pseudouridine from uracil-55 in the psi GC loop of transfer RNAs.</text>
</comment>
<dbReference type="InterPro" id="IPR002501">
    <property type="entry name" value="PsdUridine_synth_N"/>
</dbReference>
<keyword evidence="4 5" id="KW-0413">Isomerase</keyword>
<dbReference type="KEGG" id="nall:PP769_01260"/>
<feature type="domain" description="Pseudouridine synthase II N-terminal" evidence="6">
    <location>
        <begin position="45"/>
        <end position="192"/>
    </location>
</feature>
<dbReference type="NCBIfam" id="TIGR00431">
    <property type="entry name" value="TruB"/>
    <property type="match status" value="1"/>
</dbReference>
<evidence type="ECO:0000256" key="5">
    <source>
        <dbReference type="HAMAP-Rule" id="MF_01080"/>
    </source>
</evidence>